<proteinExistence type="predicted"/>
<dbReference type="PANTHER" id="PTHR43833:SF5">
    <property type="entry name" value="TRK SYSTEM POTASSIUM UPTAKE PROTEIN TRKA"/>
    <property type="match status" value="1"/>
</dbReference>
<keyword evidence="5" id="KW-0520">NAD</keyword>
<feature type="domain" description="RCK C-terminal" evidence="8">
    <location>
        <begin position="136"/>
        <end position="218"/>
    </location>
</feature>
<sequence>MYVVIMGAGRVGINLANALIRAGFDVTMIEKDPELCSHASNELDALLICGNGTDLKILDEANVSDADAFVAATGNDEANLLACILVKEFKPKKLIARLSDPAHEDAFHKVGINATVSPELTAASYLEKLIIRPKIADMVVLGKGNAELIDIPVENQDVIGKKIGDMSPNKNYVICAIYKPPNYEIIMPEPNITIEEGDKISILIKTPSIKSVVKKFIK</sequence>
<gene>
    <name evidence="9" type="ordered locus">Metbo_1035</name>
</gene>
<dbReference type="Gene3D" id="3.30.70.1450">
    <property type="entry name" value="Regulator of K+ conductance, C-terminal domain"/>
    <property type="match status" value="1"/>
</dbReference>
<dbReference type="HOGENOM" id="CLU_046525_2_3_2"/>
<dbReference type="KEGG" id="mel:Metbo_1035"/>
<evidence type="ECO:0000259" key="8">
    <source>
        <dbReference type="PROSITE" id="PS51202"/>
    </source>
</evidence>
<evidence type="ECO:0000313" key="9">
    <source>
        <dbReference type="EMBL" id="ADZ09282.1"/>
    </source>
</evidence>
<dbReference type="AlphaFoldDB" id="F0TCK5"/>
<dbReference type="InterPro" id="IPR036291">
    <property type="entry name" value="NAD(P)-bd_dom_sf"/>
</dbReference>
<keyword evidence="6" id="KW-0406">Ion transport</keyword>
<comment type="function">
    <text evidence="1">Part of a potassium transport system.</text>
</comment>
<dbReference type="Pfam" id="PF02254">
    <property type="entry name" value="TrkA_N"/>
    <property type="match status" value="1"/>
</dbReference>
<keyword evidence="3" id="KW-0633">Potassium transport</keyword>
<reference evidence="10" key="1">
    <citation type="submission" date="2011-02" db="EMBL/GenBank/DDBJ databases">
        <title>Complete sequence of Methanobacterium sp. AL-21.</title>
        <authorList>
            <consortium name="US DOE Joint Genome Institute"/>
            <person name="Lucas S."/>
            <person name="Copeland A."/>
            <person name="Lapidus A."/>
            <person name="Cheng J.-F."/>
            <person name="Goodwin L."/>
            <person name="Pitluck S."/>
            <person name="Chertkov O."/>
            <person name="Detter J.C."/>
            <person name="Han C."/>
            <person name="Tapia R."/>
            <person name="Land M."/>
            <person name="Hauser L."/>
            <person name="Kyrpides N."/>
            <person name="Ivanova N."/>
            <person name="Mikhailova N."/>
            <person name="Pagani I."/>
            <person name="Cadillo-Quiroz H."/>
            <person name="Imachi H."/>
            <person name="Zinder S."/>
            <person name="Liu W."/>
            <person name="Woyke T."/>
        </authorList>
    </citation>
    <scope>NUCLEOTIDE SEQUENCE [LARGE SCALE GENOMIC DNA]</scope>
    <source>
        <strain evidence="10">AL-21</strain>
    </source>
</reference>
<evidence type="ECO:0000256" key="6">
    <source>
        <dbReference type="ARBA" id="ARBA00023065"/>
    </source>
</evidence>
<dbReference type="PANTHER" id="PTHR43833">
    <property type="entry name" value="POTASSIUM CHANNEL PROTEIN 2-RELATED-RELATED"/>
    <property type="match status" value="1"/>
</dbReference>
<dbReference type="EMBL" id="CP002551">
    <property type="protein sequence ID" value="ADZ09282.1"/>
    <property type="molecule type" value="Genomic_DNA"/>
</dbReference>
<dbReference type="PROSITE" id="PS51201">
    <property type="entry name" value="RCK_N"/>
    <property type="match status" value="1"/>
</dbReference>
<dbReference type="InterPro" id="IPR050721">
    <property type="entry name" value="Trk_Ktr_HKT_K-transport"/>
</dbReference>
<feature type="domain" description="RCK N-terminal" evidence="7">
    <location>
        <begin position="1"/>
        <end position="117"/>
    </location>
</feature>
<reference evidence="9 10" key="2">
    <citation type="journal article" date="2014" name="Int. J. Syst. Evol. Microbiol.">
        <title>Methanobacterium paludis sp. nov. and a novel strain of Methanobacterium lacus isolated from northern peatlands.</title>
        <authorList>
            <person name="Cadillo-Quiroz H."/>
            <person name="Brauer S.L."/>
            <person name="Goodson N."/>
            <person name="Yavitt J.B."/>
            <person name="Zinder S.H."/>
        </authorList>
    </citation>
    <scope>NUCLEOTIDE SEQUENCE [LARGE SCALE GENOMIC DNA]</scope>
    <source>
        <strain evidence="9 10">AL-21</strain>
    </source>
</reference>
<evidence type="ECO:0000259" key="7">
    <source>
        <dbReference type="PROSITE" id="PS51201"/>
    </source>
</evidence>
<dbReference type="InterPro" id="IPR036721">
    <property type="entry name" value="RCK_C_sf"/>
</dbReference>
<dbReference type="Pfam" id="PF02080">
    <property type="entry name" value="TrkA_C"/>
    <property type="match status" value="1"/>
</dbReference>
<evidence type="ECO:0000256" key="4">
    <source>
        <dbReference type="ARBA" id="ARBA00022958"/>
    </source>
</evidence>
<dbReference type="Gene3D" id="3.40.50.720">
    <property type="entry name" value="NAD(P)-binding Rossmann-like Domain"/>
    <property type="match status" value="1"/>
</dbReference>
<dbReference type="RefSeq" id="WP_013644633.1">
    <property type="nucleotide sequence ID" value="NC_015216.1"/>
</dbReference>
<evidence type="ECO:0000256" key="2">
    <source>
        <dbReference type="ARBA" id="ARBA00022448"/>
    </source>
</evidence>
<keyword evidence="4" id="KW-0630">Potassium</keyword>
<dbReference type="eggNOG" id="arCOG01957">
    <property type="taxonomic scope" value="Archaea"/>
</dbReference>
<dbReference type="SUPFAM" id="SSF116726">
    <property type="entry name" value="TrkA C-terminal domain-like"/>
    <property type="match status" value="1"/>
</dbReference>
<dbReference type="PRINTS" id="PR00335">
    <property type="entry name" value="KUPTAKETRKA"/>
</dbReference>
<name>F0TCK5_METLA</name>
<evidence type="ECO:0000256" key="1">
    <source>
        <dbReference type="ARBA" id="ARBA00003660"/>
    </source>
</evidence>
<dbReference type="InterPro" id="IPR003148">
    <property type="entry name" value="RCK_N"/>
</dbReference>
<accession>F0TCK5</accession>
<evidence type="ECO:0000256" key="3">
    <source>
        <dbReference type="ARBA" id="ARBA00022538"/>
    </source>
</evidence>
<keyword evidence="10" id="KW-1185">Reference proteome</keyword>
<organism evidence="9 10">
    <name type="scientific">Methanobacterium lacus (strain AL-21)</name>
    <dbReference type="NCBI Taxonomy" id="877455"/>
    <lineage>
        <taxon>Archaea</taxon>
        <taxon>Methanobacteriati</taxon>
        <taxon>Methanobacteriota</taxon>
        <taxon>Methanomada group</taxon>
        <taxon>Methanobacteria</taxon>
        <taxon>Methanobacteriales</taxon>
        <taxon>Methanobacteriaceae</taxon>
        <taxon>Methanobacterium</taxon>
    </lineage>
</organism>
<dbReference type="STRING" id="877455.Metbo_1035"/>
<keyword evidence="2" id="KW-0813">Transport</keyword>
<dbReference type="GeneID" id="10277484"/>
<dbReference type="InterPro" id="IPR006036">
    <property type="entry name" value="K_uptake_TrkA"/>
</dbReference>
<dbReference type="PROSITE" id="PS51202">
    <property type="entry name" value="RCK_C"/>
    <property type="match status" value="1"/>
</dbReference>
<dbReference type="GO" id="GO:0015079">
    <property type="term" value="F:potassium ion transmembrane transporter activity"/>
    <property type="evidence" value="ECO:0007669"/>
    <property type="project" value="InterPro"/>
</dbReference>
<evidence type="ECO:0000313" key="10">
    <source>
        <dbReference type="Proteomes" id="UP000007490"/>
    </source>
</evidence>
<dbReference type="OrthoDB" id="24929at2157"/>
<dbReference type="GO" id="GO:0005886">
    <property type="term" value="C:plasma membrane"/>
    <property type="evidence" value="ECO:0007669"/>
    <property type="project" value="InterPro"/>
</dbReference>
<dbReference type="SUPFAM" id="SSF51735">
    <property type="entry name" value="NAD(P)-binding Rossmann-fold domains"/>
    <property type="match status" value="1"/>
</dbReference>
<protein>
    <submittedName>
        <fullName evidence="9">TrkA-N domain protein</fullName>
    </submittedName>
</protein>
<dbReference type="InterPro" id="IPR006037">
    <property type="entry name" value="RCK_C"/>
</dbReference>
<evidence type="ECO:0000256" key="5">
    <source>
        <dbReference type="ARBA" id="ARBA00023027"/>
    </source>
</evidence>
<dbReference type="Proteomes" id="UP000007490">
    <property type="component" value="Chromosome"/>
</dbReference>